<dbReference type="InterPro" id="IPR002110">
    <property type="entry name" value="Ankyrin_rpt"/>
</dbReference>
<proteinExistence type="predicted"/>
<dbReference type="Proteomes" id="UP000660262">
    <property type="component" value="Unassembled WGS sequence"/>
</dbReference>
<name>A0A830HVC3_9CHLO</name>
<feature type="repeat" description="ANK" evidence="1">
    <location>
        <begin position="206"/>
        <end position="239"/>
    </location>
</feature>
<dbReference type="Pfam" id="PF13857">
    <property type="entry name" value="Ank_5"/>
    <property type="match status" value="1"/>
</dbReference>
<protein>
    <submittedName>
        <fullName evidence="3">Uncharacterized protein</fullName>
    </submittedName>
</protein>
<accession>A0A830HVC3</accession>
<evidence type="ECO:0000256" key="1">
    <source>
        <dbReference type="PROSITE-ProRule" id="PRU00023"/>
    </source>
</evidence>
<dbReference type="Gene3D" id="1.25.40.20">
    <property type="entry name" value="Ankyrin repeat-containing domain"/>
    <property type="match status" value="1"/>
</dbReference>
<dbReference type="SUPFAM" id="SSF48403">
    <property type="entry name" value="Ankyrin repeat"/>
    <property type="match status" value="1"/>
</dbReference>
<reference evidence="3" key="1">
    <citation type="submission" date="2020-10" db="EMBL/GenBank/DDBJ databases">
        <title>Unveiling of a novel bifunctional photoreceptor, Dualchrome1, isolated from a cosmopolitan green alga.</title>
        <authorList>
            <person name="Suzuki S."/>
            <person name="Kawachi M."/>
        </authorList>
    </citation>
    <scope>NUCLEOTIDE SEQUENCE</scope>
    <source>
        <strain evidence="3">NIES 2893</strain>
    </source>
</reference>
<dbReference type="InterPro" id="IPR036770">
    <property type="entry name" value="Ankyrin_rpt-contain_sf"/>
</dbReference>
<evidence type="ECO:0000313" key="3">
    <source>
        <dbReference type="EMBL" id="GHP08877.1"/>
    </source>
</evidence>
<dbReference type="EMBL" id="BNJQ01000022">
    <property type="protein sequence ID" value="GHP08877.1"/>
    <property type="molecule type" value="Genomic_DNA"/>
</dbReference>
<keyword evidence="1" id="KW-0040">ANK repeat</keyword>
<evidence type="ECO:0000256" key="2">
    <source>
        <dbReference type="SAM" id="MobiDB-lite"/>
    </source>
</evidence>
<dbReference type="PROSITE" id="PS50088">
    <property type="entry name" value="ANK_REPEAT"/>
    <property type="match status" value="1"/>
</dbReference>
<gene>
    <name evidence="3" type="ORF">PPROV_000761400</name>
</gene>
<sequence>MLALHRHYCLSRATSVSAFSVSRRTPLRSVGWNKRFPTSSRNTFSCAFLFQLVSLSSLQGSVGASLGASASAASTSHSTTLKRDTRSSSTSSMGSYYRADGVRITHDPYAAGMSTKYGEQGDTDPEGFDPYADSVGPGIYGGYVKRDANDNVVTGKQYQNHNPTPGPVYAGGGYTEMSKAISAGGGPALQALVARDAAIVHEITTGGATPLHMCGMSQRGQKATRQLIDAGADVEALDTYGYTPLMRMASNNLADGARELLIAGAEAGRMASSTGETAMSIARASRASEVMAVLKDYA</sequence>
<evidence type="ECO:0000313" key="4">
    <source>
        <dbReference type="Proteomes" id="UP000660262"/>
    </source>
</evidence>
<feature type="region of interest" description="Disordered" evidence="2">
    <location>
        <begin position="73"/>
        <end position="93"/>
    </location>
</feature>
<organism evidence="3 4">
    <name type="scientific">Pycnococcus provasolii</name>
    <dbReference type="NCBI Taxonomy" id="41880"/>
    <lineage>
        <taxon>Eukaryota</taxon>
        <taxon>Viridiplantae</taxon>
        <taxon>Chlorophyta</taxon>
        <taxon>Pseudoscourfieldiophyceae</taxon>
        <taxon>Pseudoscourfieldiales</taxon>
        <taxon>Pycnococcaceae</taxon>
        <taxon>Pycnococcus</taxon>
    </lineage>
</organism>
<comment type="caution">
    <text evidence="3">The sequence shown here is derived from an EMBL/GenBank/DDBJ whole genome shotgun (WGS) entry which is preliminary data.</text>
</comment>
<dbReference type="OrthoDB" id="1577640at2759"/>
<dbReference type="AlphaFoldDB" id="A0A830HVC3"/>
<keyword evidence="4" id="KW-1185">Reference proteome</keyword>
<dbReference type="PROSITE" id="PS50297">
    <property type="entry name" value="ANK_REP_REGION"/>
    <property type="match status" value="1"/>
</dbReference>